<dbReference type="eggNOG" id="ENOG5032X0K">
    <property type="taxonomic scope" value="Bacteria"/>
</dbReference>
<keyword evidence="1" id="KW-0472">Membrane</keyword>
<accession>U5VUE5</accession>
<dbReference type="HOGENOM" id="CLU_1544346_0_0_11"/>
<proteinExistence type="predicted"/>
<evidence type="ECO:0000313" key="3">
    <source>
        <dbReference type="Proteomes" id="UP000017746"/>
    </source>
</evidence>
<keyword evidence="3" id="KW-1185">Reference proteome</keyword>
<dbReference type="STRING" id="1246995.AFR_11420"/>
<sequence length="173" mass="19067">MDTAADSLRQDLGAEHQAIVKVVGEFDGRLMIVKGWSVTLSLAGLGLGFQQGHYALFALAAGTALAFWYIEALMKRHQMRYYPRMREIEVAAYHLNHQDLDGVSVSSPQVDWSWTEAGRGVPQPYAPAEVRRMLSIAPWLPHVFLPHAVAVLLGAVLYFCALADLPGLAQLKP</sequence>
<dbReference type="EMBL" id="CP006272">
    <property type="protein sequence ID" value="AGZ40573.1"/>
    <property type="molecule type" value="Genomic_DNA"/>
</dbReference>
<organism evidence="2 3">
    <name type="scientific">Actinoplanes friuliensis DSM 7358</name>
    <dbReference type="NCBI Taxonomy" id="1246995"/>
    <lineage>
        <taxon>Bacteria</taxon>
        <taxon>Bacillati</taxon>
        <taxon>Actinomycetota</taxon>
        <taxon>Actinomycetes</taxon>
        <taxon>Micromonosporales</taxon>
        <taxon>Micromonosporaceae</taxon>
        <taxon>Actinoplanes</taxon>
    </lineage>
</organism>
<dbReference type="Proteomes" id="UP000017746">
    <property type="component" value="Chromosome"/>
</dbReference>
<keyword evidence="1" id="KW-0812">Transmembrane</keyword>
<dbReference type="KEGG" id="afs:AFR_11420"/>
<reference evidence="2 3" key="1">
    <citation type="journal article" date="2014" name="J. Biotechnol.">
        <title>Complete genome sequence of the actinobacterium Actinoplanes friuliensis HAG 010964, producer of the lipopeptide antibiotic friulimycin.</title>
        <authorList>
            <person name="Ruckert C."/>
            <person name="Szczepanowski R."/>
            <person name="Albersmeier A."/>
            <person name="Goesmann A."/>
            <person name="Fischer N."/>
            <person name="Steinkamper A."/>
            <person name="Puhler A."/>
            <person name="Biener R."/>
            <person name="Schwartz D."/>
            <person name="Kalinowski J."/>
        </authorList>
    </citation>
    <scope>NUCLEOTIDE SEQUENCE [LARGE SCALE GENOMIC DNA]</scope>
    <source>
        <strain evidence="2 3">DSM 7358</strain>
    </source>
</reference>
<feature type="transmembrane region" description="Helical" evidence="1">
    <location>
        <begin position="52"/>
        <end position="70"/>
    </location>
</feature>
<evidence type="ECO:0000256" key="1">
    <source>
        <dbReference type="SAM" id="Phobius"/>
    </source>
</evidence>
<name>U5VUE5_9ACTN</name>
<protein>
    <submittedName>
        <fullName evidence="2">Uncharacterized protein</fullName>
    </submittedName>
</protein>
<keyword evidence="1" id="KW-1133">Transmembrane helix</keyword>
<evidence type="ECO:0000313" key="2">
    <source>
        <dbReference type="EMBL" id="AGZ40573.1"/>
    </source>
</evidence>
<gene>
    <name evidence="2" type="ORF">AFR_11420</name>
</gene>
<dbReference type="PATRIC" id="fig|1246995.3.peg.2328"/>
<feature type="transmembrane region" description="Helical" evidence="1">
    <location>
        <begin position="139"/>
        <end position="159"/>
    </location>
</feature>
<dbReference type="AlphaFoldDB" id="U5VUE5"/>
<dbReference type="OrthoDB" id="328338at2"/>
<dbReference type="RefSeq" id="WP_023360564.1">
    <property type="nucleotide sequence ID" value="NC_022657.1"/>
</dbReference>